<accession>A0A813LWX3</accession>
<organism evidence="1 2">
    <name type="scientific">Polarella glacialis</name>
    <name type="common">Dinoflagellate</name>
    <dbReference type="NCBI Taxonomy" id="89957"/>
    <lineage>
        <taxon>Eukaryota</taxon>
        <taxon>Sar</taxon>
        <taxon>Alveolata</taxon>
        <taxon>Dinophyceae</taxon>
        <taxon>Suessiales</taxon>
        <taxon>Suessiaceae</taxon>
        <taxon>Polarella</taxon>
    </lineage>
</organism>
<dbReference type="EMBL" id="CAJNNW010037690">
    <property type="protein sequence ID" value="CAE8743905.1"/>
    <property type="molecule type" value="Genomic_DNA"/>
</dbReference>
<evidence type="ECO:0000313" key="1">
    <source>
        <dbReference type="EMBL" id="CAE8743905.1"/>
    </source>
</evidence>
<evidence type="ECO:0000313" key="2">
    <source>
        <dbReference type="Proteomes" id="UP000626109"/>
    </source>
</evidence>
<proteinExistence type="predicted"/>
<gene>
    <name evidence="1" type="ORF">PGLA2088_LOCUS51640</name>
</gene>
<sequence>VDKSGCRFDESMSLKEDYDFTCSHLQEHGSIVRINRMLIQAKHETNAGGACSVRDSAGTREEENITILQAKWPGAIWRHHTRKHQVVLRWECLKKSAPEES</sequence>
<dbReference type="AlphaFoldDB" id="A0A813LWX3"/>
<comment type="caution">
    <text evidence="1">The sequence shown here is derived from an EMBL/GenBank/DDBJ whole genome shotgun (WGS) entry which is preliminary data.</text>
</comment>
<name>A0A813LWX3_POLGL</name>
<feature type="non-terminal residue" evidence="1">
    <location>
        <position position="101"/>
    </location>
</feature>
<reference evidence="1" key="1">
    <citation type="submission" date="2021-02" db="EMBL/GenBank/DDBJ databases">
        <authorList>
            <person name="Dougan E. K."/>
            <person name="Rhodes N."/>
            <person name="Thang M."/>
            <person name="Chan C."/>
        </authorList>
    </citation>
    <scope>NUCLEOTIDE SEQUENCE</scope>
</reference>
<dbReference type="Proteomes" id="UP000626109">
    <property type="component" value="Unassembled WGS sequence"/>
</dbReference>
<protein>
    <submittedName>
        <fullName evidence="1">Uncharacterized protein</fullName>
    </submittedName>
</protein>